<feature type="coiled-coil region" evidence="1">
    <location>
        <begin position="55"/>
        <end position="96"/>
    </location>
</feature>
<evidence type="ECO:0000313" key="2">
    <source>
        <dbReference type="EMBL" id="PBK60862.1"/>
    </source>
</evidence>
<dbReference type="Proteomes" id="UP000218334">
    <property type="component" value="Unassembled WGS sequence"/>
</dbReference>
<dbReference type="EMBL" id="KZ293481">
    <property type="protein sequence ID" value="PBK60862.1"/>
    <property type="molecule type" value="Genomic_DNA"/>
</dbReference>
<accession>A0A2H3B1C7</accession>
<reference evidence="3" key="1">
    <citation type="journal article" date="2017" name="Nat. Ecol. Evol.">
        <title>Genome expansion and lineage-specific genetic innovations in the forest pathogenic fungi Armillaria.</title>
        <authorList>
            <person name="Sipos G."/>
            <person name="Prasanna A.N."/>
            <person name="Walter M.C."/>
            <person name="O'Connor E."/>
            <person name="Balint B."/>
            <person name="Krizsan K."/>
            <person name="Kiss B."/>
            <person name="Hess J."/>
            <person name="Varga T."/>
            <person name="Slot J."/>
            <person name="Riley R."/>
            <person name="Boka B."/>
            <person name="Rigling D."/>
            <person name="Barry K."/>
            <person name="Lee J."/>
            <person name="Mihaltcheva S."/>
            <person name="LaButti K."/>
            <person name="Lipzen A."/>
            <person name="Waldron R."/>
            <person name="Moloney N.M."/>
            <person name="Sperisen C."/>
            <person name="Kredics L."/>
            <person name="Vagvoelgyi C."/>
            <person name="Patrignani A."/>
            <person name="Fitzpatrick D."/>
            <person name="Nagy I."/>
            <person name="Doyle S."/>
            <person name="Anderson J.B."/>
            <person name="Grigoriev I.V."/>
            <person name="Gueldener U."/>
            <person name="Muensterkoetter M."/>
            <person name="Nagy L.G."/>
        </authorList>
    </citation>
    <scope>NUCLEOTIDE SEQUENCE [LARGE SCALE GENOMIC DNA]</scope>
    <source>
        <strain evidence="3">28-4</strain>
    </source>
</reference>
<organism evidence="2 3">
    <name type="scientific">Armillaria solidipes</name>
    <dbReference type="NCBI Taxonomy" id="1076256"/>
    <lineage>
        <taxon>Eukaryota</taxon>
        <taxon>Fungi</taxon>
        <taxon>Dikarya</taxon>
        <taxon>Basidiomycota</taxon>
        <taxon>Agaricomycotina</taxon>
        <taxon>Agaricomycetes</taxon>
        <taxon>Agaricomycetidae</taxon>
        <taxon>Agaricales</taxon>
        <taxon>Marasmiineae</taxon>
        <taxon>Physalacriaceae</taxon>
        <taxon>Armillaria</taxon>
    </lineage>
</organism>
<sequence>MSLKASDHVCRSCGISISRKPFLDDLSCFGSFDNYLNTNEPLPEAEATRLRHTILKDMSDEMTRLNSEMERVRSQMGEIEKERELLQTRIKRYTALTSPVRRLPPEILAEIFGWFLLSDHWTLFLRLNKGPWLLGRICSQWRHVVNSNPRLWTTFRIVYGMESSANCSPIGAVDLLKTAISRCGTNTISFNLELDNDSDDDTGGIDLLQEIILHSDRWKTAEFYNFDPELLPLLAPIRGHLSSLETLTFDSSPYGIDPDLVDPLSAFEIAPMLREVQRNNVGFHMTLPLNQLTRYKDGWGDSAEEFREGSALNRLHILKESPNLLHLEFIHGLPDDTARTHANLPIQHHSLRTLHGCDDLFFDSLILPSLEELHIKMKDDLSERCPPKVYIAVRALLQRSACPLQKLSLLDIVDVPVVIDILHNCPALSHLTLNFGFWHKDMDIRLGPLIHRFKATSGHDTLLPRLECLKIKIQHEYPTTICIINSAFCDFLESRWNFAESTMVTRLQKVDFFALSPVELTPHHHNQPNADPHPLTVISRLIDLKNGGLDLSIVTVGEFPESNRFHYHFRYNPRWPRRKVYI</sequence>
<evidence type="ECO:0000256" key="1">
    <source>
        <dbReference type="SAM" id="Coils"/>
    </source>
</evidence>
<dbReference type="AlphaFoldDB" id="A0A2H3B1C7"/>
<protein>
    <submittedName>
        <fullName evidence="2">Uncharacterized protein</fullName>
    </submittedName>
</protein>
<evidence type="ECO:0000313" key="3">
    <source>
        <dbReference type="Proteomes" id="UP000218334"/>
    </source>
</evidence>
<keyword evidence="3" id="KW-1185">Reference proteome</keyword>
<dbReference type="STRING" id="1076256.A0A2H3B1C7"/>
<name>A0A2H3B1C7_9AGAR</name>
<proteinExistence type="predicted"/>
<keyword evidence="1" id="KW-0175">Coiled coil</keyword>
<gene>
    <name evidence="2" type="ORF">ARMSODRAFT_965504</name>
</gene>